<name>A0AAV8ZUG1_9CUCU</name>
<gene>
    <name evidence="2" type="ORF">NQ314_000593</name>
</gene>
<keyword evidence="3" id="KW-1185">Reference proteome</keyword>
<dbReference type="Proteomes" id="UP001162156">
    <property type="component" value="Unassembled WGS sequence"/>
</dbReference>
<feature type="compositionally biased region" description="Low complexity" evidence="1">
    <location>
        <begin position="44"/>
        <end position="60"/>
    </location>
</feature>
<dbReference type="AlphaFoldDB" id="A0AAV8ZUG1"/>
<feature type="compositionally biased region" description="Polar residues" evidence="1">
    <location>
        <begin position="108"/>
        <end position="118"/>
    </location>
</feature>
<organism evidence="2 3">
    <name type="scientific">Rhamnusium bicolor</name>
    <dbReference type="NCBI Taxonomy" id="1586634"/>
    <lineage>
        <taxon>Eukaryota</taxon>
        <taxon>Metazoa</taxon>
        <taxon>Ecdysozoa</taxon>
        <taxon>Arthropoda</taxon>
        <taxon>Hexapoda</taxon>
        <taxon>Insecta</taxon>
        <taxon>Pterygota</taxon>
        <taxon>Neoptera</taxon>
        <taxon>Endopterygota</taxon>
        <taxon>Coleoptera</taxon>
        <taxon>Polyphaga</taxon>
        <taxon>Cucujiformia</taxon>
        <taxon>Chrysomeloidea</taxon>
        <taxon>Cerambycidae</taxon>
        <taxon>Lepturinae</taxon>
        <taxon>Rhagiini</taxon>
        <taxon>Rhamnusium</taxon>
    </lineage>
</organism>
<protein>
    <recommendedName>
        <fullName evidence="4">C2H2-type domain-containing protein</fullName>
    </recommendedName>
</protein>
<feature type="region of interest" description="Disordered" evidence="1">
    <location>
        <begin position="25"/>
        <end position="118"/>
    </location>
</feature>
<feature type="compositionally biased region" description="Low complexity" evidence="1">
    <location>
        <begin position="86"/>
        <end position="96"/>
    </location>
</feature>
<accession>A0AAV8ZUG1</accession>
<reference evidence="2" key="1">
    <citation type="journal article" date="2023" name="Insect Mol. Biol.">
        <title>Genome sequencing provides insights into the evolution of gene families encoding plant cell wall-degrading enzymes in longhorned beetles.</title>
        <authorList>
            <person name="Shin N.R."/>
            <person name="Okamura Y."/>
            <person name="Kirsch R."/>
            <person name="Pauchet Y."/>
        </authorList>
    </citation>
    <scope>NUCLEOTIDE SEQUENCE</scope>
    <source>
        <strain evidence="2">RBIC_L_NR</strain>
    </source>
</reference>
<comment type="caution">
    <text evidence="2">The sequence shown here is derived from an EMBL/GenBank/DDBJ whole genome shotgun (WGS) entry which is preliminary data.</text>
</comment>
<evidence type="ECO:0000313" key="2">
    <source>
        <dbReference type="EMBL" id="KAJ8971667.1"/>
    </source>
</evidence>
<evidence type="ECO:0000256" key="1">
    <source>
        <dbReference type="SAM" id="MobiDB-lite"/>
    </source>
</evidence>
<proteinExistence type="predicted"/>
<sequence>MSVCMHYKKIACSQHYALTHVNKYRHNTSSHSPQKFGRSRNRKSTTTTTPSVHSEETTTVAPFGPGKRFSGRRNKQSKASIVSAENPSSNSNNNNNGGYSRRGYKPKLQTSSVEQAGSASTSLYKFKLNRLVYSLRTI</sequence>
<dbReference type="EMBL" id="JANEYF010000177">
    <property type="protein sequence ID" value="KAJ8971667.1"/>
    <property type="molecule type" value="Genomic_DNA"/>
</dbReference>
<evidence type="ECO:0008006" key="4">
    <source>
        <dbReference type="Google" id="ProtNLM"/>
    </source>
</evidence>
<evidence type="ECO:0000313" key="3">
    <source>
        <dbReference type="Proteomes" id="UP001162156"/>
    </source>
</evidence>